<feature type="transmembrane region" description="Helical" evidence="5">
    <location>
        <begin position="46"/>
        <end position="64"/>
    </location>
</feature>
<evidence type="ECO:0000256" key="1">
    <source>
        <dbReference type="ARBA" id="ARBA00022475"/>
    </source>
</evidence>
<name>A0A1J5TJU6_9ZZZZ</name>
<accession>A0A1J5TJU6</accession>
<protein>
    <submittedName>
        <fullName evidence="6">Protein AaeX</fullName>
    </submittedName>
</protein>
<sequence>MPREIALLDALIPTLLFAFMISVLLSWALDWLFARIGLYKHIWYRALFRFAVFICMFSALGLLVY</sequence>
<evidence type="ECO:0000256" key="2">
    <source>
        <dbReference type="ARBA" id="ARBA00022692"/>
    </source>
</evidence>
<comment type="caution">
    <text evidence="6">The sequence shown here is derived from an EMBL/GenBank/DDBJ whole genome shotgun (WGS) entry which is preliminary data.</text>
</comment>
<dbReference type="AlphaFoldDB" id="A0A1J5TJU6"/>
<reference evidence="6" key="1">
    <citation type="submission" date="2016-10" db="EMBL/GenBank/DDBJ databases">
        <title>Sequence of Gallionella enrichment culture.</title>
        <authorList>
            <person name="Poehlein A."/>
            <person name="Muehling M."/>
            <person name="Daniel R."/>
        </authorList>
    </citation>
    <scope>NUCLEOTIDE SEQUENCE</scope>
</reference>
<evidence type="ECO:0000256" key="4">
    <source>
        <dbReference type="ARBA" id="ARBA00023136"/>
    </source>
</evidence>
<dbReference type="InterPro" id="IPR012451">
    <property type="entry name" value="DUF1656"/>
</dbReference>
<keyword evidence="3 5" id="KW-1133">Transmembrane helix</keyword>
<dbReference type="EMBL" id="MLJW01000017">
    <property type="protein sequence ID" value="OIR12302.1"/>
    <property type="molecule type" value="Genomic_DNA"/>
</dbReference>
<evidence type="ECO:0000256" key="3">
    <source>
        <dbReference type="ARBA" id="ARBA00022989"/>
    </source>
</evidence>
<organism evidence="6">
    <name type="scientific">mine drainage metagenome</name>
    <dbReference type="NCBI Taxonomy" id="410659"/>
    <lineage>
        <taxon>unclassified sequences</taxon>
        <taxon>metagenomes</taxon>
        <taxon>ecological metagenomes</taxon>
    </lineage>
</organism>
<gene>
    <name evidence="6" type="primary">aaeX_1</name>
    <name evidence="6" type="ORF">GALL_60010</name>
</gene>
<evidence type="ECO:0000313" key="6">
    <source>
        <dbReference type="EMBL" id="OIR12302.1"/>
    </source>
</evidence>
<keyword evidence="1" id="KW-1003">Cell membrane</keyword>
<keyword evidence="2 5" id="KW-0812">Transmembrane</keyword>
<evidence type="ECO:0000256" key="5">
    <source>
        <dbReference type="SAM" id="Phobius"/>
    </source>
</evidence>
<dbReference type="Pfam" id="PF07869">
    <property type="entry name" value="DUF1656"/>
    <property type="match status" value="1"/>
</dbReference>
<feature type="transmembrane region" description="Helical" evidence="5">
    <location>
        <begin position="12"/>
        <end position="34"/>
    </location>
</feature>
<keyword evidence="4 5" id="KW-0472">Membrane</keyword>
<proteinExistence type="predicted"/>